<comment type="caution">
    <text evidence="4">The sequence shown here is derived from an EMBL/GenBank/DDBJ whole genome shotgun (WGS) entry which is preliminary data.</text>
</comment>
<keyword evidence="3" id="KW-0472">Membrane</keyword>
<evidence type="ECO:0000313" key="4">
    <source>
        <dbReference type="EMBL" id="OLQ01822.1"/>
    </source>
</evidence>
<protein>
    <submittedName>
        <fullName evidence="4">Uncharacterized protein</fullName>
    </submittedName>
</protein>
<name>A0A1Q9E315_SYMMI</name>
<evidence type="ECO:0000256" key="1">
    <source>
        <dbReference type="SAM" id="Coils"/>
    </source>
</evidence>
<evidence type="ECO:0000256" key="3">
    <source>
        <dbReference type="SAM" id="Phobius"/>
    </source>
</evidence>
<gene>
    <name evidence="4" type="ORF">AK812_SmicGene15406</name>
</gene>
<keyword evidence="3" id="KW-1133">Transmembrane helix</keyword>
<keyword evidence="1" id="KW-0175">Coiled coil</keyword>
<keyword evidence="3" id="KW-0812">Transmembrane</keyword>
<dbReference type="EMBL" id="LSRX01000280">
    <property type="protein sequence ID" value="OLQ01822.1"/>
    <property type="molecule type" value="Genomic_DNA"/>
</dbReference>
<dbReference type="OrthoDB" id="488910at2759"/>
<dbReference type="Proteomes" id="UP000186817">
    <property type="component" value="Unassembled WGS sequence"/>
</dbReference>
<sequence>MEELCCGVAADGCLDVRQVDGLGVKSTLMDAAAVWLSQLFAPHRKVPKSPDVQARIEEEMAEVQMQLVQALARVIVHFCLAAFLAGIAELWREPSILAVSWEIIALGTWLMYSAILMGQVVMTTTFVRRLCRILNACVLVAILMCSSAICCKFRLKDMERQSLEHGEKRRSSTAVWLRAVPDTFTTTLVVYAGQRRLVLPGGEDLLSFELIKALCEDPTTGRVMDNIVETLVDRSPHEHRVDRGQKTVRIRDPRRTPRIRTRSMTMDYGDESVHMQTNIREALTKPSPEDLLLNRLHKAFLQLEALLVAINIETPPLPQGDLLIIEYQWTCIWWSRLIGQPQNDISDTEIELGNIEEQMAARERELRAAEEADQDARENMYMLRLQELADQHAETSKPRRPQKRLCLGTCITDGSTTKAHDYELKEGTTVQLHIKAEPKTFPGRWHKDGKEVPESAVPDILKDDQGTLPAKDEKTLPKKPTRPTKVECNTSPHLKYDLEKPATRELYDRWMRVEVSSQTVVQIASTDMLAFFLAMSEITEHEMQDLNSRGTRPPAPPRG</sequence>
<keyword evidence="5" id="KW-1185">Reference proteome</keyword>
<organism evidence="4 5">
    <name type="scientific">Symbiodinium microadriaticum</name>
    <name type="common">Dinoflagellate</name>
    <name type="synonym">Zooxanthella microadriatica</name>
    <dbReference type="NCBI Taxonomy" id="2951"/>
    <lineage>
        <taxon>Eukaryota</taxon>
        <taxon>Sar</taxon>
        <taxon>Alveolata</taxon>
        <taxon>Dinophyceae</taxon>
        <taxon>Suessiales</taxon>
        <taxon>Symbiodiniaceae</taxon>
        <taxon>Symbiodinium</taxon>
    </lineage>
</organism>
<feature type="region of interest" description="Disordered" evidence="2">
    <location>
        <begin position="461"/>
        <end position="485"/>
    </location>
</feature>
<evidence type="ECO:0000313" key="5">
    <source>
        <dbReference type="Proteomes" id="UP000186817"/>
    </source>
</evidence>
<feature type="transmembrane region" description="Helical" evidence="3">
    <location>
        <begin position="103"/>
        <end position="121"/>
    </location>
</feature>
<evidence type="ECO:0000256" key="2">
    <source>
        <dbReference type="SAM" id="MobiDB-lite"/>
    </source>
</evidence>
<feature type="transmembrane region" description="Helical" evidence="3">
    <location>
        <begin position="133"/>
        <end position="155"/>
    </location>
</feature>
<reference evidence="4 5" key="1">
    <citation type="submission" date="2016-02" db="EMBL/GenBank/DDBJ databases">
        <title>Genome analysis of coral dinoflagellate symbionts highlights evolutionary adaptations to a symbiotic lifestyle.</title>
        <authorList>
            <person name="Aranda M."/>
            <person name="Li Y."/>
            <person name="Liew Y.J."/>
            <person name="Baumgarten S."/>
            <person name="Simakov O."/>
            <person name="Wilson M."/>
            <person name="Piel J."/>
            <person name="Ashoor H."/>
            <person name="Bougouffa S."/>
            <person name="Bajic V.B."/>
            <person name="Ryu T."/>
            <person name="Ravasi T."/>
            <person name="Bayer T."/>
            <person name="Micklem G."/>
            <person name="Kim H."/>
            <person name="Bhak J."/>
            <person name="Lajeunesse T.C."/>
            <person name="Voolstra C.R."/>
        </authorList>
    </citation>
    <scope>NUCLEOTIDE SEQUENCE [LARGE SCALE GENOMIC DNA]</scope>
    <source>
        <strain evidence="4 5">CCMP2467</strain>
    </source>
</reference>
<dbReference type="AlphaFoldDB" id="A0A1Q9E315"/>
<feature type="compositionally biased region" description="Basic and acidic residues" evidence="2">
    <location>
        <begin position="461"/>
        <end position="476"/>
    </location>
</feature>
<feature type="coiled-coil region" evidence="1">
    <location>
        <begin position="345"/>
        <end position="379"/>
    </location>
</feature>
<proteinExistence type="predicted"/>
<feature type="transmembrane region" description="Helical" evidence="3">
    <location>
        <begin position="70"/>
        <end position="91"/>
    </location>
</feature>
<accession>A0A1Q9E315</accession>